<feature type="compositionally biased region" description="Low complexity" evidence="8">
    <location>
        <begin position="112"/>
        <end position="132"/>
    </location>
</feature>
<feature type="region of interest" description="Disordered" evidence="8">
    <location>
        <begin position="106"/>
        <end position="132"/>
    </location>
</feature>
<dbReference type="InterPro" id="IPR003474">
    <property type="entry name" value="Glcn_transporter"/>
</dbReference>
<keyword evidence="11" id="KW-1185">Reference proteome</keyword>
<evidence type="ECO:0000256" key="5">
    <source>
        <dbReference type="ARBA" id="ARBA00022989"/>
    </source>
</evidence>
<comment type="caution">
    <text evidence="10">The sequence shown here is derived from an EMBL/GenBank/DDBJ whole genome shotgun (WGS) entry which is preliminary data.</text>
</comment>
<dbReference type="PANTHER" id="PTHR30354">
    <property type="entry name" value="GNT FAMILY GLUCONATE TRANSPORTER"/>
    <property type="match status" value="1"/>
</dbReference>
<evidence type="ECO:0000313" key="10">
    <source>
        <dbReference type="EMBL" id="GAA4555931.1"/>
    </source>
</evidence>
<feature type="transmembrane region" description="Helical" evidence="9">
    <location>
        <begin position="70"/>
        <end position="90"/>
    </location>
</feature>
<gene>
    <name evidence="10" type="ORF">GCM10023175_57090</name>
</gene>
<protein>
    <recommendedName>
        <fullName evidence="12">GntP family permease</fullName>
    </recommendedName>
</protein>
<dbReference type="Proteomes" id="UP001501598">
    <property type="component" value="Unassembled WGS sequence"/>
</dbReference>
<keyword evidence="2" id="KW-0813">Transport</keyword>
<evidence type="ECO:0000313" key="11">
    <source>
        <dbReference type="Proteomes" id="UP001501598"/>
    </source>
</evidence>
<accession>A0ABP8RZP2</accession>
<evidence type="ECO:0000256" key="7">
    <source>
        <dbReference type="ARBA" id="ARBA00049663"/>
    </source>
</evidence>
<feature type="transmembrane region" description="Helical" evidence="9">
    <location>
        <begin position="40"/>
        <end position="58"/>
    </location>
</feature>
<dbReference type="PANTHER" id="PTHR30354:SF22">
    <property type="entry name" value="HIGH-AFFINITY GLUCONATE TRANSPORTER"/>
    <property type="match status" value="1"/>
</dbReference>
<reference evidence="11" key="1">
    <citation type="journal article" date="2019" name="Int. J. Syst. Evol. Microbiol.">
        <title>The Global Catalogue of Microorganisms (GCM) 10K type strain sequencing project: providing services to taxonomists for standard genome sequencing and annotation.</title>
        <authorList>
            <consortium name="The Broad Institute Genomics Platform"/>
            <consortium name="The Broad Institute Genome Sequencing Center for Infectious Disease"/>
            <person name="Wu L."/>
            <person name="Ma J."/>
        </authorList>
    </citation>
    <scope>NUCLEOTIDE SEQUENCE [LARGE SCALE GENOMIC DNA]</scope>
    <source>
        <strain evidence="11">JCM 17906</strain>
    </source>
</reference>
<evidence type="ECO:0000256" key="6">
    <source>
        <dbReference type="ARBA" id="ARBA00023136"/>
    </source>
</evidence>
<keyword evidence="4 9" id="KW-0812">Transmembrane</keyword>
<keyword evidence="6 9" id="KW-0472">Membrane</keyword>
<evidence type="ECO:0000256" key="9">
    <source>
        <dbReference type="SAM" id="Phobius"/>
    </source>
</evidence>
<evidence type="ECO:0000256" key="3">
    <source>
        <dbReference type="ARBA" id="ARBA00022475"/>
    </source>
</evidence>
<keyword evidence="3" id="KW-1003">Cell membrane</keyword>
<evidence type="ECO:0008006" key="12">
    <source>
        <dbReference type="Google" id="ProtNLM"/>
    </source>
</evidence>
<comment type="subcellular location">
    <subcellularLocation>
        <location evidence="1">Cell membrane</location>
        <topology evidence="1">Multi-pass membrane protein</topology>
    </subcellularLocation>
</comment>
<dbReference type="EMBL" id="BAABGT010000094">
    <property type="protein sequence ID" value="GAA4555931.1"/>
    <property type="molecule type" value="Genomic_DNA"/>
</dbReference>
<name>A0ABP8RZP2_9PSEU</name>
<evidence type="ECO:0000256" key="4">
    <source>
        <dbReference type="ARBA" id="ARBA00022692"/>
    </source>
</evidence>
<feature type="transmembrane region" description="Helical" evidence="9">
    <location>
        <begin position="17"/>
        <end position="35"/>
    </location>
</feature>
<organism evidence="10 11">
    <name type="scientific">Pseudonocardia xishanensis</name>
    <dbReference type="NCBI Taxonomy" id="630995"/>
    <lineage>
        <taxon>Bacteria</taxon>
        <taxon>Bacillati</taxon>
        <taxon>Actinomycetota</taxon>
        <taxon>Actinomycetes</taxon>
        <taxon>Pseudonocardiales</taxon>
        <taxon>Pseudonocardiaceae</taxon>
        <taxon>Pseudonocardia</taxon>
    </lineage>
</organism>
<evidence type="ECO:0000256" key="8">
    <source>
        <dbReference type="SAM" id="MobiDB-lite"/>
    </source>
</evidence>
<evidence type="ECO:0000256" key="2">
    <source>
        <dbReference type="ARBA" id="ARBA00022448"/>
    </source>
</evidence>
<evidence type="ECO:0000256" key="1">
    <source>
        <dbReference type="ARBA" id="ARBA00004651"/>
    </source>
</evidence>
<comment type="similarity">
    <text evidence="7">Belongs to the GntP permease family.</text>
</comment>
<proteinExistence type="inferred from homology"/>
<dbReference type="Pfam" id="PF02447">
    <property type="entry name" value="GntP_permease"/>
    <property type="match status" value="1"/>
</dbReference>
<sequence>MIAVAQDAPPAAGPTQLVLAALPAIAVIVLLITWLHVHPFLALLAGTGVLGIVGGLGADGTVKSFTTGLGSTVGGVGVLIALGAMIGGLLRDSGGAERLVEAVTTRVGPRGTPSAPTWASPCSSASPWPSPR</sequence>
<keyword evidence="5 9" id="KW-1133">Transmembrane helix</keyword>